<dbReference type="InParanoid" id="G7DXZ9"/>
<feature type="compositionally biased region" description="Low complexity" evidence="1">
    <location>
        <begin position="347"/>
        <end position="356"/>
    </location>
</feature>
<accession>G7DXZ9</accession>
<dbReference type="Pfam" id="PF00169">
    <property type="entry name" value="PH"/>
    <property type="match status" value="1"/>
</dbReference>
<dbReference type="Proteomes" id="UP000009131">
    <property type="component" value="Unassembled WGS sequence"/>
</dbReference>
<reference evidence="3 4" key="1">
    <citation type="journal article" date="2011" name="J. Gen. Appl. Microbiol.">
        <title>Draft genome sequencing of the enigmatic basidiomycete Mixia osmundae.</title>
        <authorList>
            <person name="Nishida H."/>
            <person name="Nagatsuka Y."/>
            <person name="Sugiyama J."/>
        </authorList>
    </citation>
    <scope>NUCLEOTIDE SEQUENCE [LARGE SCALE GENOMIC DNA]</scope>
    <source>
        <strain evidence="4">CBS 9802 / IAM 14324 / JCM 22182 / KY 12970</strain>
    </source>
</reference>
<dbReference type="Gene3D" id="2.30.29.30">
    <property type="entry name" value="Pleckstrin-homology domain (PH domain)/Phosphotyrosine-binding domain (PTB)"/>
    <property type="match status" value="1"/>
</dbReference>
<feature type="compositionally biased region" description="Polar residues" evidence="1">
    <location>
        <begin position="239"/>
        <end position="253"/>
    </location>
</feature>
<keyword evidence="4" id="KW-1185">Reference proteome</keyword>
<evidence type="ECO:0000256" key="1">
    <source>
        <dbReference type="SAM" id="MobiDB-lite"/>
    </source>
</evidence>
<evidence type="ECO:0000313" key="4">
    <source>
        <dbReference type="Proteomes" id="UP000009131"/>
    </source>
</evidence>
<dbReference type="SUPFAM" id="SSF55753">
    <property type="entry name" value="Actin depolymerizing proteins"/>
    <property type="match status" value="1"/>
</dbReference>
<feature type="region of interest" description="Disordered" evidence="1">
    <location>
        <begin position="168"/>
        <end position="208"/>
    </location>
</feature>
<evidence type="ECO:0000259" key="2">
    <source>
        <dbReference type="PROSITE" id="PS50003"/>
    </source>
</evidence>
<dbReference type="InterPro" id="IPR002108">
    <property type="entry name" value="ADF-H"/>
</dbReference>
<dbReference type="OMA" id="IMHATEA"/>
<feature type="region of interest" description="Disordered" evidence="1">
    <location>
        <begin position="220"/>
        <end position="361"/>
    </location>
</feature>
<reference evidence="3 4" key="2">
    <citation type="journal article" date="2012" name="Open Biol.">
        <title>Characteristics of nucleosomes and linker DNA regions on the genome of the basidiomycete Mixia osmundae revealed by mono- and dinucleosome mapping.</title>
        <authorList>
            <person name="Nishida H."/>
            <person name="Kondo S."/>
            <person name="Matsumoto T."/>
            <person name="Suzuki Y."/>
            <person name="Yoshikawa H."/>
            <person name="Taylor T.D."/>
            <person name="Sugiyama J."/>
        </authorList>
    </citation>
    <scope>NUCLEOTIDE SEQUENCE [LARGE SCALE GENOMIC DNA]</scope>
    <source>
        <strain evidence="4">CBS 9802 / IAM 14324 / JCM 22182 / KY 12970</strain>
    </source>
</reference>
<organism evidence="3 4">
    <name type="scientific">Mixia osmundae (strain CBS 9802 / IAM 14324 / JCM 22182 / KY 12970)</name>
    <dbReference type="NCBI Taxonomy" id="764103"/>
    <lineage>
        <taxon>Eukaryota</taxon>
        <taxon>Fungi</taxon>
        <taxon>Dikarya</taxon>
        <taxon>Basidiomycota</taxon>
        <taxon>Pucciniomycotina</taxon>
        <taxon>Mixiomycetes</taxon>
        <taxon>Mixiales</taxon>
        <taxon>Mixiaceae</taxon>
        <taxon>Mixia</taxon>
    </lineage>
</organism>
<dbReference type="STRING" id="764103.G7DXZ9"/>
<dbReference type="eggNOG" id="ENOG502SA0T">
    <property type="taxonomic scope" value="Eukaryota"/>
</dbReference>
<dbReference type="PROSITE" id="PS50003">
    <property type="entry name" value="PH_DOMAIN"/>
    <property type="match status" value="1"/>
</dbReference>
<name>G7DXZ9_MIXOS</name>
<feature type="domain" description="PH" evidence="2">
    <location>
        <begin position="514"/>
        <end position="615"/>
    </location>
</feature>
<dbReference type="SMART" id="SM00233">
    <property type="entry name" value="PH"/>
    <property type="match status" value="1"/>
</dbReference>
<comment type="caution">
    <text evidence="3">The sequence shown here is derived from an EMBL/GenBank/DDBJ whole genome shotgun (WGS) entry which is preliminary data.</text>
</comment>
<dbReference type="InterPro" id="IPR011993">
    <property type="entry name" value="PH-like_dom_sf"/>
</dbReference>
<dbReference type="SUPFAM" id="SSF50729">
    <property type="entry name" value="PH domain-like"/>
    <property type="match status" value="1"/>
</dbReference>
<dbReference type="InterPro" id="IPR029006">
    <property type="entry name" value="ADF-H/Gelsolin-like_dom_sf"/>
</dbReference>
<dbReference type="RefSeq" id="XP_014569972.1">
    <property type="nucleotide sequence ID" value="XM_014714486.1"/>
</dbReference>
<feature type="region of interest" description="Disordered" evidence="1">
    <location>
        <begin position="455"/>
        <end position="479"/>
    </location>
</feature>
<sequence length="616" mass="68546">MINSRSERFIMHATEAIIGELQAGPNKLTEAFIPPRVRTKATMACDMSDSRIAAAYEAIQHAASSTDWFVLGYRDSRDKLELYASGAAPTSELVRELESTRAQEVHFGLLRLENKLILFTYLPDDISGVKRARALVHSRAIATTFRAHQAVMTVHDLSNFDQIARSKLRLDGSTTPSMPLNGSPRFTSEREPSPRLANGEGRASPHFVAPMPAQATTPIVSVSSASPASTSQLPALPRSNDSSQRTSLEQSPLSPALGYASAQSVASKTTSPQPSDSPGTGSAVPRTPQMSASPTGRDFSLPRRTSASPRQIYSSPVLNGFGNDQLDRTAMIRKSSLRRDGPGKQYPQQPRSPSQRKLNDSMPAAIGVVGLGLGNGLESISLEDQRAREAERAEAEGLARARWDAEATERQRLDEAEQLRLQQDEMLRRRASERLHREEARRLRQAELDRQMEEARVAQEREENLRADSNREREEREAEASRMAQARQEQKRLAKQSAIEQVVKRARELREPASTILSGYVTAQPRNATLWKRRWFELKPAALLLFKDDAPTSKALETIPLSASNFRRILLDPEDIAIVNSFRLDLYDDPEPYLFYCDESDDRELLVLALKSVCGH</sequence>
<feature type="compositionally biased region" description="Low complexity" evidence="1">
    <location>
        <begin position="220"/>
        <end position="231"/>
    </location>
</feature>
<dbReference type="OrthoDB" id="2123378at2759"/>
<dbReference type="AlphaFoldDB" id="G7DXZ9"/>
<dbReference type="Pfam" id="PF00241">
    <property type="entry name" value="Cofilin_ADF"/>
    <property type="match status" value="1"/>
</dbReference>
<dbReference type="EMBL" id="BABT02000062">
    <property type="protein sequence ID" value="GAA95459.1"/>
    <property type="molecule type" value="Genomic_DNA"/>
</dbReference>
<feature type="compositionally biased region" description="Polar residues" evidence="1">
    <location>
        <begin position="303"/>
        <end position="317"/>
    </location>
</feature>
<proteinExistence type="predicted"/>
<dbReference type="GO" id="GO:0003779">
    <property type="term" value="F:actin binding"/>
    <property type="evidence" value="ECO:0007669"/>
    <property type="project" value="InterPro"/>
</dbReference>
<feature type="compositionally biased region" description="Polar residues" evidence="1">
    <location>
        <begin position="172"/>
        <end position="186"/>
    </location>
</feature>
<evidence type="ECO:0000313" key="3">
    <source>
        <dbReference type="EMBL" id="GAA95459.1"/>
    </source>
</evidence>
<protein>
    <recommendedName>
        <fullName evidence="2">PH domain-containing protein</fullName>
    </recommendedName>
</protein>
<dbReference type="HOGENOM" id="CLU_014670_0_0_1"/>
<gene>
    <name evidence="3" type="primary">Mo02113</name>
    <name evidence="3" type="ORF">E5Q_02113</name>
</gene>
<feature type="compositionally biased region" description="Polar residues" evidence="1">
    <location>
        <begin position="261"/>
        <end position="280"/>
    </location>
</feature>
<dbReference type="InterPro" id="IPR001849">
    <property type="entry name" value="PH_domain"/>
</dbReference>
<dbReference type="Gene3D" id="3.40.20.10">
    <property type="entry name" value="Severin"/>
    <property type="match status" value="1"/>
</dbReference>